<name>A0A2M9C4C4_9MICO</name>
<evidence type="ECO:0000313" key="2">
    <source>
        <dbReference type="EMBL" id="PJJ65362.1"/>
    </source>
</evidence>
<evidence type="ECO:0000259" key="1">
    <source>
        <dbReference type="SMART" id="SM00849"/>
    </source>
</evidence>
<dbReference type="Gene3D" id="3.60.15.10">
    <property type="entry name" value="Ribonuclease Z/Hydroxyacylglutathione hydrolase-like"/>
    <property type="match status" value="1"/>
</dbReference>
<dbReference type="Proteomes" id="UP000230161">
    <property type="component" value="Unassembled WGS sequence"/>
</dbReference>
<sequence>MSDAFEIVELSPHVRAAIGANGASNAAFIQTADGVIVVDSLSSIAAASALRDEVLDSGQSVIAVVLTHHHADHWAGLDVWGDVPVLAHTNAVKILQAVSVEYGVRTGEVLPFPALLRLWVGRAAADLLGVDSTNGIVTRLKSLAAREPVRLPAVRPIDPGTLLADGPVRVRIESLGEGHGDDDLVVSVSDVGQDVLILGDQAFFDRVPVVGGPYLDAWIDLLDGITASGSAAILLPGHGRPGRSTAPRRQAAYLRAIRDQSASVLPDDWDDERSRNWHDVNRALLRAYKQEESRTVDESRAETTE</sequence>
<keyword evidence="2" id="KW-0378">Hydrolase</keyword>
<dbReference type="Pfam" id="PF00753">
    <property type="entry name" value="Lactamase_B"/>
    <property type="match status" value="1"/>
</dbReference>
<dbReference type="SMART" id="SM00849">
    <property type="entry name" value="Lactamase_B"/>
    <property type="match status" value="1"/>
</dbReference>
<gene>
    <name evidence="2" type="ORF">CLV54_0394</name>
</gene>
<dbReference type="EMBL" id="PGFB01000001">
    <property type="protein sequence ID" value="PJJ65362.1"/>
    <property type="molecule type" value="Genomic_DNA"/>
</dbReference>
<feature type="domain" description="Metallo-beta-lactamase" evidence="1">
    <location>
        <begin position="23"/>
        <end position="238"/>
    </location>
</feature>
<protein>
    <submittedName>
        <fullName evidence="2">Glyoxylase-like metal-dependent hydrolase (Beta-lactamase superfamily II)</fullName>
    </submittedName>
</protein>
<dbReference type="RefSeq" id="WP_100343267.1">
    <property type="nucleotide sequence ID" value="NZ_PGFB01000001.1"/>
</dbReference>
<dbReference type="InterPro" id="IPR036866">
    <property type="entry name" value="RibonucZ/Hydroxyglut_hydro"/>
</dbReference>
<reference evidence="2 3" key="1">
    <citation type="submission" date="2017-11" db="EMBL/GenBank/DDBJ databases">
        <title>Genomic Encyclopedia of Archaeal and Bacterial Type Strains, Phase II (KMG-II): From Individual Species to Whole Genera.</title>
        <authorList>
            <person name="Goeker M."/>
        </authorList>
    </citation>
    <scope>NUCLEOTIDE SEQUENCE [LARGE SCALE GENOMIC DNA]</scope>
    <source>
        <strain evidence="2 3">DSM 25625</strain>
    </source>
</reference>
<organism evidence="2 3">
    <name type="scientific">Compostimonas suwonensis</name>
    <dbReference type="NCBI Taxonomy" id="1048394"/>
    <lineage>
        <taxon>Bacteria</taxon>
        <taxon>Bacillati</taxon>
        <taxon>Actinomycetota</taxon>
        <taxon>Actinomycetes</taxon>
        <taxon>Micrococcales</taxon>
        <taxon>Microbacteriaceae</taxon>
        <taxon>Compostimonas</taxon>
    </lineage>
</organism>
<comment type="caution">
    <text evidence="2">The sequence shown here is derived from an EMBL/GenBank/DDBJ whole genome shotgun (WGS) entry which is preliminary data.</text>
</comment>
<dbReference type="InterPro" id="IPR050855">
    <property type="entry name" value="NDM-1-like"/>
</dbReference>
<dbReference type="SUPFAM" id="SSF56281">
    <property type="entry name" value="Metallo-hydrolase/oxidoreductase"/>
    <property type="match status" value="1"/>
</dbReference>
<accession>A0A2M9C4C4</accession>
<dbReference type="GO" id="GO:0016787">
    <property type="term" value="F:hydrolase activity"/>
    <property type="evidence" value="ECO:0007669"/>
    <property type="project" value="UniProtKB-KW"/>
</dbReference>
<evidence type="ECO:0000313" key="3">
    <source>
        <dbReference type="Proteomes" id="UP000230161"/>
    </source>
</evidence>
<keyword evidence="3" id="KW-1185">Reference proteome</keyword>
<dbReference type="PANTHER" id="PTHR42951">
    <property type="entry name" value="METALLO-BETA-LACTAMASE DOMAIN-CONTAINING"/>
    <property type="match status" value="1"/>
</dbReference>
<dbReference type="OrthoDB" id="5240502at2"/>
<proteinExistence type="predicted"/>
<dbReference type="AlphaFoldDB" id="A0A2M9C4C4"/>
<dbReference type="PANTHER" id="PTHR42951:SF4">
    <property type="entry name" value="ACYL-COENZYME A THIOESTERASE MBLAC2"/>
    <property type="match status" value="1"/>
</dbReference>
<dbReference type="InterPro" id="IPR001279">
    <property type="entry name" value="Metallo-B-lactamas"/>
</dbReference>